<name>A0ABR5VC79_9CORY</name>
<keyword evidence="1" id="KW-0472">Membrane</keyword>
<keyword evidence="3" id="KW-1185">Reference proteome</keyword>
<gene>
    <name evidence="2" type="ORF">WM41_0058</name>
</gene>
<dbReference type="Proteomes" id="UP000070339">
    <property type="component" value="Unassembled WGS sequence"/>
</dbReference>
<keyword evidence="1" id="KW-1133">Transmembrane helix</keyword>
<evidence type="ECO:0000313" key="2">
    <source>
        <dbReference type="EMBL" id="KXU19236.1"/>
    </source>
</evidence>
<keyword evidence="1" id="KW-0812">Transmembrane</keyword>
<proteinExistence type="predicted"/>
<feature type="transmembrane region" description="Helical" evidence="1">
    <location>
        <begin position="59"/>
        <end position="80"/>
    </location>
</feature>
<accession>A0ABR5VC79</accession>
<organism evidence="2 3">
    <name type="scientific">Corynebacterium simulans</name>
    <dbReference type="NCBI Taxonomy" id="146827"/>
    <lineage>
        <taxon>Bacteria</taxon>
        <taxon>Bacillati</taxon>
        <taxon>Actinomycetota</taxon>
        <taxon>Actinomycetes</taxon>
        <taxon>Mycobacteriales</taxon>
        <taxon>Corynebacteriaceae</taxon>
        <taxon>Corynebacterium</taxon>
    </lineage>
</organism>
<evidence type="ECO:0000256" key="1">
    <source>
        <dbReference type="SAM" id="Phobius"/>
    </source>
</evidence>
<feature type="transmembrane region" description="Helical" evidence="1">
    <location>
        <begin position="101"/>
        <end position="118"/>
    </location>
</feature>
<comment type="caution">
    <text evidence="2">The sequence shown here is derived from an EMBL/GenBank/DDBJ whole genome shotgun (WGS) entry which is preliminary data.</text>
</comment>
<sequence>MRFSLVPHKVIPMTEQDSAQETERVDRYALDDTLSGRITQSLALGLMTSYPDWIKNKKALVAAYIGSFLGFGALVAVTNAQREQEEQQPVQAQEQEMDVKAWAAFVAVVLVLIAGGFINVKVAQAMVKPLRKRGVQKPWTTLGAIGAGLLFVVSELEARDIAKRAA</sequence>
<evidence type="ECO:0000313" key="3">
    <source>
        <dbReference type="Proteomes" id="UP000070339"/>
    </source>
</evidence>
<reference evidence="2 3" key="1">
    <citation type="journal article" date="2016" name="Int. J. Syst. Evol. Microbiol.">
        <title>Resolving the Complexity of Human Skin Metagenomes Using Single-Molecule Sequencing.</title>
        <authorList>
            <consortium name="NISC Comparative Sequencing Program"/>
            <person name="Tsai Y.C."/>
            <person name="Conlan S."/>
            <person name="Deming C."/>
            <person name="Segre J.A."/>
            <person name="Kong H.H."/>
            <person name="Korlach J."/>
            <person name="Oh J."/>
        </authorList>
    </citation>
    <scope>NUCLEOTIDE SEQUENCE [LARGE SCALE GENOMIC DNA]</scope>
    <source>
        <strain evidence="2 3">1B08</strain>
    </source>
</reference>
<protein>
    <submittedName>
        <fullName evidence="2">Uncharacterized protein</fullName>
    </submittedName>
</protein>
<dbReference type="EMBL" id="LTEB01000009">
    <property type="protein sequence ID" value="KXU19236.1"/>
    <property type="molecule type" value="Genomic_DNA"/>
</dbReference>